<organism evidence="7 8">
    <name type="scientific">Sphingomonas natans</name>
    <dbReference type="NCBI Taxonomy" id="3063330"/>
    <lineage>
        <taxon>Bacteria</taxon>
        <taxon>Pseudomonadati</taxon>
        <taxon>Pseudomonadota</taxon>
        <taxon>Alphaproteobacteria</taxon>
        <taxon>Sphingomonadales</taxon>
        <taxon>Sphingomonadaceae</taxon>
        <taxon>Sphingomonas</taxon>
    </lineage>
</organism>
<dbReference type="Gene3D" id="2.10.109.10">
    <property type="entry name" value="Umud Fragment, subunit A"/>
    <property type="match status" value="1"/>
</dbReference>
<gene>
    <name evidence="7" type="ORF">Q4F19_18370</name>
</gene>
<dbReference type="EMBL" id="JAUOTP010000010">
    <property type="protein sequence ID" value="MDO6416357.1"/>
    <property type="molecule type" value="Genomic_DNA"/>
</dbReference>
<keyword evidence="1" id="KW-0645">Protease</keyword>
<dbReference type="PANTHER" id="PTHR40661">
    <property type="match status" value="1"/>
</dbReference>
<accession>A0ABT8YDD7</accession>
<evidence type="ECO:0000313" key="7">
    <source>
        <dbReference type="EMBL" id="MDO6416357.1"/>
    </source>
</evidence>
<sequence>MAVDPRAALEALIAERREDYAGLSRMLGRNPAYIQQYVKRGSPRRLAEEDRRALAAYFRVSEEALGGPPAAPRPVPAAAPREALRAAAIIAVPRRALGASAGPGSLEEERGAPAEALPFAAPLLRELGVGDPAGLSVIRVTGDSMLPALADGDDILVDTNDAAERLRDGVYVLRNEDALMVKRLALRPDGGLAVLSDNPAHQSWPDADRSRIRIVGRVLWAGGRVR</sequence>
<reference evidence="7" key="1">
    <citation type="submission" date="2023-07" db="EMBL/GenBank/DDBJ databases">
        <authorList>
            <person name="Kim M."/>
        </authorList>
    </citation>
    <scope>NUCLEOTIDE SEQUENCE</scope>
    <source>
        <strain evidence="7">BIUV-7</strain>
    </source>
</reference>
<dbReference type="InterPro" id="IPR039418">
    <property type="entry name" value="LexA-like"/>
</dbReference>
<evidence type="ECO:0000256" key="4">
    <source>
        <dbReference type="ARBA" id="ARBA00023125"/>
    </source>
</evidence>
<keyword evidence="3" id="KW-0805">Transcription regulation</keyword>
<comment type="caution">
    <text evidence="7">The sequence shown here is derived from an EMBL/GenBank/DDBJ whole genome shotgun (WGS) entry which is preliminary data.</text>
</comment>
<dbReference type="CDD" id="cd06529">
    <property type="entry name" value="S24_LexA-like"/>
    <property type="match status" value="1"/>
</dbReference>
<evidence type="ECO:0000256" key="2">
    <source>
        <dbReference type="ARBA" id="ARBA00022801"/>
    </source>
</evidence>
<dbReference type="Pfam" id="PF00717">
    <property type="entry name" value="Peptidase_S24"/>
    <property type="match status" value="1"/>
</dbReference>
<evidence type="ECO:0000256" key="1">
    <source>
        <dbReference type="ARBA" id="ARBA00022670"/>
    </source>
</evidence>
<keyword evidence="2" id="KW-0378">Hydrolase</keyword>
<dbReference type="RefSeq" id="WP_303545798.1">
    <property type="nucleotide sequence ID" value="NZ_JAUOTP010000010.1"/>
</dbReference>
<keyword evidence="8" id="KW-1185">Reference proteome</keyword>
<dbReference type="InterPro" id="IPR019756">
    <property type="entry name" value="Pept_S26A_signal_pept_1_Ser-AS"/>
</dbReference>
<evidence type="ECO:0000259" key="6">
    <source>
        <dbReference type="Pfam" id="PF00717"/>
    </source>
</evidence>
<dbReference type="InterPro" id="IPR036286">
    <property type="entry name" value="LexA/Signal_pep-like_sf"/>
</dbReference>
<keyword evidence="5" id="KW-0804">Transcription</keyword>
<protein>
    <submittedName>
        <fullName evidence="7">S24 family peptidase</fullName>
    </submittedName>
</protein>
<keyword evidence="4" id="KW-0238">DNA-binding</keyword>
<evidence type="ECO:0000313" key="8">
    <source>
        <dbReference type="Proteomes" id="UP001169764"/>
    </source>
</evidence>
<dbReference type="SUPFAM" id="SSF51306">
    <property type="entry name" value="LexA/Signal peptidase"/>
    <property type="match status" value="1"/>
</dbReference>
<dbReference type="InterPro" id="IPR015927">
    <property type="entry name" value="Peptidase_S24_S26A/B/C"/>
</dbReference>
<evidence type="ECO:0000256" key="5">
    <source>
        <dbReference type="ARBA" id="ARBA00023163"/>
    </source>
</evidence>
<feature type="domain" description="Peptidase S24/S26A/S26B/S26C" evidence="6">
    <location>
        <begin position="99"/>
        <end position="218"/>
    </location>
</feature>
<evidence type="ECO:0000256" key="3">
    <source>
        <dbReference type="ARBA" id="ARBA00023015"/>
    </source>
</evidence>
<name>A0ABT8YDD7_9SPHN</name>
<proteinExistence type="predicted"/>
<dbReference type="PANTHER" id="PTHR40661:SF3">
    <property type="entry name" value="FELS-1 PROPHAGE TRANSCRIPTIONAL REGULATOR"/>
    <property type="match status" value="1"/>
</dbReference>
<dbReference type="PROSITE" id="PS00501">
    <property type="entry name" value="SPASE_I_1"/>
    <property type="match status" value="1"/>
</dbReference>
<dbReference type="Proteomes" id="UP001169764">
    <property type="component" value="Unassembled WGS sequence"/>
</dbReference>